<dbReference type="PANTHER" id="PTHR21368">
    <property type="entry name" value="50S RIBOSOMAL PROTEIN L9"/>
    <property type="match status" value="1"/>
</dbReference>
<evidence type="ECO:0000256" key="3">
    <source>
        <dbReference type="ARBA" id="ARBA00022884"/>
    </source>
</evidence>
<evidence type="ECO:0000256" key="6">
    <source>
        <dbReference type="ARBA" id="ARBA00035292"/>
    </source>
</evidence>
<name>A0A9D0YPX6_AQUAO</name>
<dbReference type="AlphaFoldDB" id="A0A9D0YPX6"/>
<protein>
    <recommendedName>
        <fullName evidence="6 7">Large ribosomal subunit protein bL9</fullName>
    </recommendedName>
</protein>
<dbReference type="InterPro" id="IPR020594">
    <property type="entry name" value="Ribosomal_bL9_bac/chp"/>
</dbReference>
<dbReference type="Gene3D" id="3.40.5.10">
    <property type="entry name" value="Ribosomal protein L9, N-terminal domain"/>
    <property type="match status" value="1"/>
</dbReference>
<keyword evidence="8" id="KW-0175">Coiled coil</keyword>
<dbReference type="InterPro" id="IPR020069">
    <property type="entry name" value="Ribosomal_bL9_C"/>
</dbReference>
<keyword evidence="2 7" id="KW-0699">rRNA-binding</keyword>
<dbReference type="SUPFAM" id="SSF55658">
    <property type="entry name" value="L9 N-domain-like"/>
    <property type="match status" value="1"/>
</dbReference>
<dbReference type="EMBL" id="DQVE01000002">
    <property type="protein sequence ID" value="HIP97804.1"/>
    <property type="molecule type" value="Genomic_DNA"/>
</dbReference>
<evidence type="ECO:0000256" key="8">
    <source>
        <dbReference type="SAM" id="Coils"/>
    </source>
</evidence>
<dbReference type="Gene3D" id="3.10.430.100">
    <property type="entry name" value="Ribosomal protein L9, C-terminal domain"/>
    <property type="match status" value="1"/>
</dbReference>
<evidence type="ECO:0000256" key="2">
    <source>
        <dbReference type="ARBA" id="ARBA00022730"/>
    </source>
</evidence>
<organism evidence="10 11">
    <name type="scientific">Aquifex aeolicus</name>
    <dbReference type="NCBI Taxonomy" id="63363"/>
    <lineage>
        <taxon>Bacteria</taxon>
        <taxon>Pseudomonadati</taxon>
        <taxon>Aquificota</taxon>
        <taxon>Aquificia</taxon>
        <taxon>Aquificales</taxon>
        <taxon>Aquificaceae</taxon>
        <taxon>Aquifex</taxon>
    </lineage>
</organism>
<dbReference type="InterPro" id="IPR000244">
    <property type="entry name" value="Ribosomal_bL9"/>
</dbReference>
<keyword evidence="3 7" id="KW-0694">RNA-binding</keyword>
<proteinExistence type="inferred from homology"/>
<dbReference type="GO" id="GO:0003735">
    <property type="term" value="F:structural constituent of ribosome"/>
    <property type="evidence" value="ECO:0007669"/>
    <property type="project" value="InterPro"/>
</dbReference>
<comment type="similarity">
    <text evidence="1 7">Belongs to the bacterial ribosomal protein bL9 family.</text>
</comment>
<dbReference type="SUPFAM" id="SSF55653">
    <property type="entry name" value="Ribosomal protein L9 C-domain"/>
    <property type="match status" value="1"/>
</dbReference>
<evidence type="ECO:0000256" key="5">
    <source>
        <dbReference type="ARBA" id="ARBA00023274"/>
    </source>
</evidence>
<dbReference type="GO" id="GO:0019843">
    <property type="term" value="F:rRNA binding"/>
    <property type="evidence" value="ECO:0007669"/>
    <property type="project" value="UniProtKB-UniRule"/>
</dbReference>
<dbReference type="PROSITE" id="PS00651">
    <property type="entry name" value="RIBOSOMAL_L9"/>
    <property type="match status" value="1"/>
</dbReference>
<gene>
    <name evidence="7" type="primary">rplI</name>
    <name evidence="10" type="ORF">EYH37_00320</name>
</gene>
<sequence>MRVILIKDVPGYGTFGDIINVKDGFANNYLIPRGLALPATEGNIKHVQEILKQKKRKLEREKAKAQEIAEKINGLVLEISRPVGVTGKLYGAITVGEIAEKIKETAGVEVDKRKIMLRAPIKNLGRYNITVKLHPEVNATVTLDIKPSEVK</sequence>
<dbReference type="Pfam" id="PF01281">
    <property type="entry name" value="Ribosomal_L9_N"/>
    <property type="match status" value="1"/>
</dbReference>
<feature type="coiled-coil region" evidence="8">
    <location>
        <begin position="44"/>
        <end position="78"/>
    </location>
</feature>
<dbReference type="InterPro" id="IPR036791">
    <property type="entry name" value="Ribosomal_bL9_C_sf"/>
</dbReference>
<evidence type="ECO:0000256" key="7">
    <source>
        <dbReference type="HAMAP-Rule" id="MF_00503"/>
    </source>
</evidence>
<dbReference type="HAMAP" id="MF_00503">
    <property type="entry name" value="Ribosomal_bL9"/>
    <property type="match status" value="1"/>
</dbReference>
<evidence type="ECO:0000259" key="9">
    <source>
        <dbReference type="PROSITE" id="PS00651"/>
    </source>
</evidence>
<accession>A0A9D0YPX6</accession>
<evidence type="ECO:0000256" key="1">
    <source>
        <dbReference type="ARBA" id="ARBA00010605"/>
    </source>
</evidence>
<dbReference type="NCBIfam" id="TIGR00158">
    <property type="entry name" value="L9"/>
    <property type="match status" value="1"/>
</dbReference>
<dbReference type="InterPro" id="IPR020070">
    <property type="entry name" value="Ribosomal_bL9_N"/>
</dbReference>
<comment type="function">
    <text evidence="7">Binds to the 23S rRNA.</text>
</comment>
<dbReference type="InterPro" id="IPR009027">
    <property type="entry name" value="Ribosomal_bL9/RNase_H1_N"/>
</dbReference>
<dbReference type="InterPro" id="IPR036935">
    <property type="entry name" value="Ribosomal_bL9_N_sf"/>
</dbReference>
<evidence type="ECO:0000256" key="4">
    <source>
        <dbReference type="ARBA" id="ARBA00022980"/>
    </source>
</evidence>
<evidence type="ECO:0000313" key="10">
    <source>
        <dbReference type="EMBL" id="HIP97804.1"/>
    </source>
</evidence>
<dbReference type="GO" id="GO:0006412">
    <property type="term" value="P:translation"/>
    <property type="evidence" value="ECO:0007669"/>
    <property type="project" value="UniProtKB-UniRule"/>
</dbReference>
<evidence type="ECO:0000313" key="11">
    <source>
        <dbReference type="Proteomes" id="UP000606463"/>
    </source>
</evidence>
<dbReference type="Pfam" id="PF03948">
    <property type="entry name" value="Ribosomal_L9_C"/>
    <property type="match status" value="1"/>
</dbReference>
<keyword evidence="5 7" id="KW-0687">Ribonucleoprotein</keyword>
<feature type="domain" description="Ribosomal protein L9" evidence="9">
    <location>
        <begin position="13"/>
        <end position="40"/>
    </location>
</feature>
<dbReference type="GO" id="GO:1990904">
    <property type="term" value="C:ribonucleoprotein complex"/>
    <property type="evidence" value="ECO:0007669"/>
    <property type="project" value="UniProtKB-KW"/>
</dbReference>
<comment type="caution">
    <text evidence="10">The sequence shown here is derived from an EMBL/GenBank/DDBJ whole genome shotgun (WGS) entry which is preliminary data.</text>
</comment>
<reference evidence="10" key="1">
    <citation type="journal article" date="2020" name="ISME J.">
        <title>Gammaproteobacteria mediating utilization of methyl-, sulfur- and petroleum organic compounds in deep ocean hydrothermal plumes.</title>
        <authorList>
            <person name="Zhou Z."/>
            <person name="Liu Y."/>
            <person name="Pan J."/>
            <person name="Cron B.R."/>
            <person name="Toner B.M."/>
            <person name="Anantharaman K."/>
            <person name="Breier J.A."/>
            <person name="Dick G.J."/>
            <person name="Li M."/>
        </authorList>
    </citation>
    <scope>NUCLEOTIDE SEQUENCE</scope>
    <source>
        <strain evidence="10">SZUA-1501</strain>
    </source>
</reference>
<dbReference type="GO" id="GO:0005840">
    <property type="term" value="C:ribosome"/>
    <property type="evidence" value="ECO:0007669"/>
    <property type="project" value="UniProtKB-KW"/>
</dbReference>
<keyword evidence="4 7" id="KW-0689">Ribosomal protein</keyword>
<dbReference type="Proteomes" id="UP000606463">
    <property type="component" value="Unassembled WGS sequence"/>
</dbReference>